<organism evidence="3 4">
    <name type="scientific">Clostridium moniliforme</name>
    <dbReference type="NCBI Taxonomy" id="39489"/>
    <lineage>
        <taxon>Bacteria</taxon>
        <taxon>Bacillati</taxon>
        <taxon>Bacillota</taxon>
        <taxon>Clostridia</taxon>
        <taxon>Eubacteriales</taxon>
        <taxon>Clostridiaceae</taxon>
        <taxon>Clostridium</taxon>
    </lineage>
</organism>
<keyword evidence="1" id="KW-0812">Transmembrane</keyword>
<dbReference type="EMBL" id="JAGGJZ010000003">
    <property type="protein sequence ID" value="MBP1889656.1"/>
    <property type="molecule type" value="Genomic_DNA"/>
</dbReference>
<feature type="transmembrane region" description="Helical" evidence="1">
    <location>
        <begin position="6"/>
        <end position="22"/>
    </location>
</feature>
<dbReference type="PANTHER" id="PTHR33490">
    <property type="entry name" value="BLR5614 PROTEIN-RELATED"/>
    <property type="match status" value="1"/>
</dbReference>
<dbReference type="SUPFAM" id="SSF54001">
    <property type="entry name" value="Cysteine proteinases"/>
    <property type="match status" value="1"/>
</dbReference>
<comment type="caution">
    <text evidence="3">The sequence shown here is derived from an EMBL/GenBank/DDBJ whole genome shotgun (WGS) entry which is preliminary data.</text>
</comment>
<dbReference type="Gene3D" id="3.10.620.30">
    <property type="match status" value="1"/>
</dbReference>
<evidence type="ECO:0000259" key="2">
    <source>
        <dbReference type="SMART" id="SM00460"/>
    </source>
</evidence>
<dbReference type="SMART" id="SM00460">
    <property type="entry name" value="TGc"/>
    <property type="match status" value="1"/>
</dbReference>
<protein>
    <submittedName>
        <fullName evidence="3">Phosphotransferase system glucose/maltose/N-acetylglucosamine-specific IIC component</fullName>
    </submittedName>
</protein>
<dbReference type="InterPro" id="IPR002931">
    <property type="entry name" value="Transglutaminase-like"/>
</dbReference>
<feature type="domain" description="Transglutaminase-like" evidence="2">
    <location>
        <begin position="265"/>
        <end position="327"/>
    </location>
</feature>
<evidence type="ECO:0000313" key="4">
    <source>
        <dbReference type="Proteomes" id="UP000783390"/>
    </source>
</evidence>
<evidence type="ECO:0000313" key="3">
    <source>
        <dbReference type="EMBL" id="MBP1889656.1"/>
    </source>
</evidence>
<accession>A0ABS4F086</accession>
<reference evidence="3 4" key="1">
    <citation type="submission" date="2021-03" db="EMBL/GenBank/DDBJ databases">
        <title>Genomic Encyclopedia of Type Strains, Phase IV (KMG-IV): sequencing the most valuable type-strain genomes for metagenomic binning, comparative biology and taxonomic classification.</title>
        <authorList>
            <person name="Goeker M."/>
        </authorList>
    </citation>
    <scope>NUCLEOTIDE SEQUENCE [LARGE SCALE GENOMIC DNA]</scope>
    <source>
        <strain evidence="3 4">DSM 3984</strain>
    </source>
</reference>
<gene>
    <name evidence="3" type="ORF">J2Z53_001239</name>
</gene>
<feature type="transmembrane region" description="Helical" evidence="1">
    <location>
        <begin position="34"/>
        <end position="57"/>
    </location>
</feature>
<evidence type="ECO:0000256" key="1">
    <source>
        <dbReference type="SAM" id="Phobius"/>
    </source>
</evidence>
<dbReference type="PANTHER" id="PTHR33490:SF3">
    <property type="entry name" value="CONSERVED INTEGRAL MEMBRANE PROTEIN"/>
    <property type="match status" value="1"/>
</dbReference>
<dbReference type="Pfam" id="PF01841">
    <property type="entry name" value="Transglut_core"/>
    <property type="match status" value="1"/>
</dbReference>
<keyword evidence="4" id="KW-1185">Reference proteome</keyword>
<dbReference type="Proteomes" id="UP000783390">
    <property type="component" value="Unassembled WGS sequence"/>
</dbReference>
<dbReference type="RefSeq" id="WP_209796501.1">
    <property type="nucleotide sequence ID" value="NZ_JAGGJZ010000003.1"/>
</dbReference>
<feature type="transmembrane region" description="Helical" evidence="1">
    <location>
        <begin position="77"/>
        <end position="99"/>
    </location>
</feature>
<keyword evidence="1" id="KW-0472">Membrane</keyword>
<name>A0ABS4F086_9CLOT</name>
<keyword evidence="1" id="KW-1133">Transmembrane helix</keyword>
<proteinExistence type="predicted"/>
<feature type="transmembrane region" description="Helical" evidence="1">
    <location>
        <begin position="120"/>
        <end position="147"/>
    </location>
</feature>
<sequence length="352" mass="40609">MNLTLSQIITLIVVVWTIIISIKNIMINKDLGDVIVAIIGSISSVISFFIIFLFYNFFNIKIEKFLLRISPDKTLNIVIKLLILLIIFFVIKWIIYTVFRLINSIFSFNFNRLLSNNKSLLFIFSILLGFIRGMLIVLCILIAVVTYNGFTSPKYKINMFSNLKAYHKISNLIDEKRISKIKSGLVEDISNSTVVYYNGITLKEGIKSNSEINNKAIEITAPYKTDREKAKAIYTWIGTHIRYDDDKADKIMNKNNVTNSGAIETFKSRKGICFDYACLYVAMCRAVNIKVRMIIGEAYNGEEYISHAWNQVYLKNQRKWINVDPTFYMAGNYFNNPNFNSDHKEKSIAGEW</sequence>
<dbReference type="InterPro" id="IPR038765">
    <property type="entry name" value="Papain-like_cys_pep_sf"/>
</dbReference>